<comment type="caution">
    <text evidence="9">The sequence shown here is derived from an EMBL/GenBank/DDBJ whole genome shotgun (WGS) entry which is preliminary data.</text>
</comment>
<dbReference type="PANTHER" id="PTHR38766:SF1">
    <property type="entry name" value="FLAGELLAR PROTEIN FLIO"/>
    <property type="match status" value="1"/>
</dbReference>
<evidence type="ECO:0000256" key="6">
    <source>
        <dbReference type="ARBA" id="ARBA00037937"/>
    </source>
</evidence>
<name>A0A7X8TR06_9VIBR</name>
<keyword evidence="1 7" id="KW-1003">Cell membrane</keyword>
<keyword evidence="3 7" id="KW-1133">Transmembrane helix</keyword>
<protein>
    <recommendedName>
        <fullName evidence="7">Flagellar protein</fullName>
    </recommendedName>
</protein>
<keyword evidence="5 7" id="KW-0975">Bacterial flagellum</keyword>
<dbReference type="GO" id="GO:0009425">
    <property type="term" value="C:bacterial-type flagellum basal body"/>
    <property type="evidence" value="ECO:0007669"/>
    <property type="project" value="UniProtKB-SubCell"/>
</dbReference>
<dbReference type="GO" id="GO:0005886">
    <property type="term" value="C:plasma membrane"/>
    <property type="evidence" value="ECO:0007669"/>
    <property type="project" value="UniProtKB-SubCell"/>
</dbReference>
<evidence type="ECO:0000256" key="5">
    <source>
        <dbReference type="ARBA" id="ARBA00023143"/>
    </source>
</evidence>
<reference evidence="9 10" key="1">
    <citation type="submission" date="2020-04" db="EMBL/GenBank/DDBJ databases">
        <title>Vibrio sp. SM6, a novel species isolated from seawater.</title>
        <authorList>
            <person name="Wang X."/>
        </authorList>
    </citation>
    <scope>NUCLEOTIDE SEQUENCE [LARGE SCALE GENOMIC DNA]</scope>
    <source>
        <strain evidence="9 10">SM6</strain>
    </source>
</reference>
<evidence type="ECO:0000256" key="4">
    <source>
        <dbReference type="ARBA" id="ARBA00023136"/>
    </source>
</evidence>
<dbReference type="Pfam" id="PF04347">
    <property type="entry name" value="FliO"/>
    <property type="match status" value="1"/>
</dbReference>
<evidence type="ECO:0000313" key="10">
    <source>
        <dbReference type="Proteomes" id="UP000535589"/>
    </source>
</evidence>
<evidence type="ECO:0000256" key="1">
    <source>
        <dbReference type="ARBA" id="ARBA00022475"/>
    </source>
</evidence>
<comment type="similarity">
    <text evidence="6 7">Belongs to the FliO/MopB family.</text>
</comment>
<feature type="chain" id="PRO_5030846746" description="Flagellar protein" evidence="8">
    <location>
        <begin position="22"/>
        <end position="133"/>
    </location>
</feature>
<dbReference type="Proteomes" id="UP000535589">
    <property type="component" value="Unassembled WGS sequence"/>
</dbReference>
<dbReference type="InterPro" id="IPR022781">
    <property type="entry name" value="Flagellar_biosynth_FliO"/>
</dbReference>
<dbReference type="GO" id="GO:0044781">
    <property type="term" value="P:bacterial-type flagellum organization"/>
    <property type="evidence" value="ECO:0007669"/>
    <property type="project" value="UniProtKB-UniRule"/>
</dbReference>
<sequence length="133" mass="14590">MTLWRCTLMLALLWFSRKSFAATPSAPDLDLATTFGSLVLVIAFIVLLAWLVKRMQGQTMGRTQGLKIVSQLAVGTKERIAIVEVGEAQYLVGITAHTIQLLSKLDSPIAESEVTVAPFAKQLSELMKRKDGE</sequence>
<keyword evidence="4 7" id="KW-0472">Membrane</keyword>
<dbReference type="EMBL" id="JABAIK010000008">
    <property type="protein sequence ID" value="NLS13236.1"/>
    <property type="molecule type" value="Genomic_DNA"/>
</dbReference>
<keyword evidence="9" id="KW-0969">Cilium</keyword>
<proteinExistence type="inferred from homology"/>
<dbReference type="PANTHER" id="PTHR38766">
    <property type="entry name" value="FLAGELLAR PROTEIN FLIO"/>
    <property type="match status" value="1"/>
</dbReference>
<keyword evidence="9" id="KW-0966">Cell projection</keyword>
<keyword evidence="10" id="KW-1185">Reference proteome</keyword>
<evidence type="ECO:0000256" key="3">
    <source>
        <dbReference type="ARBA" id="ARBA00022989"/>
    </source>
</evidence>
<feature type="transmembrane region" description="Helical" evidence="7">
    <location>
        <begin position="31"/>
        <end position="52"/>
    </location>
</feature>
<evidence type="ECO:0000256" key="8">
    <source>
        <dbReference type="SAM" id="SignalP"/>
    </source>
</evidence>
<feature type="signal peptide" evidence="8">
    <location>
        <begin position="1"/>
        <end position="21"/>
    </location>
</feature>
<keyword evidence="9" id="KW-0282">Flagellum</keyword>
<dbReference type="AlphaFoldDB" id="A0A7X8TR06"/>
<dbReference type="NCBIfam" id="TIGR03500">
    <property type="entry name" value="FliO_TIGR"/>
    <property type="match status" value="1"/>
</dbReference>
<gene>
    <name evidence="9" type="primary">fliO</name>
    <name evidence="9" type="ORF">HGP28_10070</name>
</gene>
<keyword evidence="8" id="KW-0732">Signal</keyword>
<evidence type="ECO:0000313" key="9">
    <source>
        <dbReference type="EMBL" id="NLS13236.1"/>
    </source>
</evidence>
<dbReference type="InterPro" id="IPR052205">
    <property type="entry name" value="FliO/MopB"/>
</dbReference>
<evidence type="ECO:0000256" key="7">
    <source>
        <dbReference type="RuleBase" id="RU362064"/>
    </source>
</evidence>
<evidence type="ECO:0000256" key="2">
    <source>
        <dbReference type="ARBA" id="ARBA00022692"/>
    </source>
</evidence>
<accession>A0A7X8TR06</accession>
<organism evidence="9 10">
    <name type="scientific">Vibrio agarilyticus</name>
    <dbReference type="NCBI Taxonomy" id="2726741"/>
    <lineage>
        <taxon>Bacteria</taxon>
        <taxon>Pseudomonadati</taxon>
        <taxon>Pseudomonadota</taxon>
        <taxon>Gammaproteobacteria</taxon>
        <taxon>Vibrionales</taxon>
        <taxon>Vibrionaceae</taxon>
        <taxon>Vibrio</taxon>
    </lineage>
</organism>
<keyword evidence="2 7" id="KW-0812">Transmembrane</keyword>
<comment type="subcellular location">
    <subcellularLocation>
        <location evidence="7">Cell membrane</location>
    </subcellularLocation>
    <subcellularLocation>
        <location evidence="7">Bacterial flagellum basal body</location>
    </subcellularLocation>
</comment>